<dbReference type="InterPro" id="IPR004506">
    <property type="entry name" value="MnmA-like"/>
</dbReference>
<evidence type="ECO:0000256" key="8">
    <source>
        <dbReference type="ARBA" id="ARBA00051542"/>
    </source>
</evidence>
<evidence type="ECO:0000256" key="1">
    <source>
        <dbReference type="ARBA" id="ARBA00022555"/>
    </source>
</evidence>
<comment type="caution">
    <text evidence="9">Lacks conserved residue(s) required for the propagation of feature annotation.</text>
</comment>
<accession>A0A538SPF9</accession>
<evidence type="ECO:0000256" key="4">
    <source>
        <dbReference type="ARBA" id="ARBA00022741"/>
    </source>
</evidence>
<feature type="site" description="Interaction with tRNA" evidence="9">
    <location>
        <position position="128"/>
    </location>
</feature>
<dbReference type="NCBIfam" id="NF001138">
    <property type="entry name" value="PRK00143.1"/>
    <property type="match status" value="1"/>
</dbReference>
<sequence>MTRLKVLAAMSGGVDSAVAAALLAEQGHDVTGVTLKLWCYGRSPLSPRACCTLEAIDDARVVARRMGFPHFVIEAEEVFRARVLQPFLDAYASGRTPYPCALCNQSLKFGDLVSRMELVGADVLATGHYARVQQLAGGSHGLLRAADRSKDQSYALALVPYSVLPRVVFPLGALAKSEVRAHGERLGLAVWHKPESQDLCFVPDGDYAGFMVKNLGETRGLEPGPILSIDGRRLGTHRGVIHYTVGQRRGLGLAAPEPLYVIEIDAERNAVVVGPRSALEVPGLVTETANWLMPEPPPEGMRVEAKIRYQHAPAGARILPLDGGRVEVRFETPQPAVTPGQLAVFYDGDRVLGGATIARALATGRSAPHAVGLVPGPAASVRVSGAPQTLDAAPSPATS</sequence>
<evidence type="ECO:0000256" key="7">
    <source>
        <dbReference type="ARBA" id="ARBA00023157"/>
    </source>
</evidence>
<dbReference type="Gene3D" id="2.40.30.10">
    <property type="entry name" value="Translation factors"/>
    <property type="match status" value="1"/>
</dbReference>
<keyword evidence="9" id="KW-0963">Cytoplasm</keyword>
<dbReference type="FunFam" id="2.30.30.280:FF:000001">
    <property type="entry name" value="tRNA-specific 2-thiouridylase MnmA"/>
    <property type="match status" value="1"/>
</dbReference>
<evidence type="ECO:0000259" key="11">
    <source>
        <dbReference type="Pfam" id="PF20259"/>
    </source>
</evidence>
<comment type="caution">
    <text evidence="12">The sequence shown here is derived from an EMBL/GenBank/DDBJ whole genome shotgun (WGS) entry which is preliminary data.</text>
</comment>
<dbReference type="Gene3D" id="2.30.30.280">
    <property type="entry name" value="Adenine nucleotide alpha hydrolases-like domains"/>
    <property type="match status" value="1"/>
</dbReference>
<feature type="region of interest" description="Interaction with tRNA" evidence="9">
    <location>
        <begin position="150"/>
        <end position="152"/>
    </location>
</feature>
<feature type="site" description="Interaction with tRNA" evidence="9">
    <location>
        <position position="341"/>
    </location>
</feature>
<keyword evidence="2 9" id="KW-0808">Transferase</keyword>
<dbReference type="NCBIfam" id="TIGR00420">
    <property type="entry name" value="trmU"/>
    <property type="match status" value="1"/>
</dbReference>
<dbReference type="Pfam" id="PF20259">
    <property type="entry name" value="tRNA_Me_trans_M"/>
    <property type="match status" value="1"/>
</dbReference>
<keyword evidence="5 9" id="KW-0067">ATP-binding</keyword>
<feature type="domain" description="tRNA-specific 2-thiouridylase MnmA-like central" evidence="11">
    <location>
        <begin position="217"/>
        <end position="274"/>
    </location>
</feature>
<reference evidence="12 13" key="1">
    <citation type="journal article" date="2019" name="Nat. Microbiol.">
        <title>Mediterranean grassland soil C-N compound turnover is dependent on rainfall and depth, and is mediated by genomically divergent microorganisms.</title>
        <authorList>
            <person name="Diamond S."/>
            <person name="Andeer P.F."/>
            <person name="Li Z."/>
            <person name="Crits-Christoph A."/>
            <person name="Burstein D."/>
            <person name="Anantharaman K."/>
            <person name="Lane K.R."/>
            <person name="Thomas B.C."/>
            <person name="Pan C."/>
            <person name="Northen T.R."/>
            <person name="Banfield J.F."/>
        </authorList>
    </citation>
    <scope>NUCLEOTIDE SEQUENCE [LARGE SCALE GENOMIC DNA]</scope>
    <source>
        <strain evidence="12">WS_3</strain>
    </source>
</reference>
<dbReference type="AlphaFoldDB" id="A0A538SPF9"/>
<protein>
    <recommendedName>
        <fullName evidence="9">tRNA-specific 2-thiouridylase MnmA</fullName>
        <ecNumber evidence="9">2.8.1.13</ecNumber>
    </recommendedName>
</protein>
<dbReference type="PANTHER" id="PTHR11933:SF5">
    <property type="entry name" value="MITOCHONDRIAL TRNA-SPECIFIC 2-THIOURIDYLASE 1"/>
    <property type="match status" value="1"/>
</dbReference>
<evidence type="ECO:0000256" key="6">
    <source>
        <dbReference type="ARBA" id="ARBA00022884"/>
    </source>
</evidence>
<evidence type="ECO:0000256" key="9">
    <source>
        <dbReference type="HAMAP-Rule" id="MF_00144"/>
    </source>
</evidence>
<dbReference type="GO" id="GO:0103016">
    <property type="term" value="F:tRNA-uridine 2-sulfurtransferase activity"/>
    <property type="evidence" value="ECO:0007669"/>
    <property type="project" value="UniProtKB-EC"/>
</dbReference>
<evidence type="ECO:0000256" key="5">
    <source>
        <dbReference type="ARBA" id="ARBA00022840"/>
    </source>
</evidence>
<feature type="binding site" evidence="9">
    <location>
        <position position="127"/>
    </location>
    <ligand>
        <name>ATP</name>
        <dbReference type="ChEBI" id="CHEBI:30616"/>
    </ligand>
</feature>
<dbReference type="Pfam" id="PF03054">
    <property type="entry name" value="tRNA_Me_trans"/>
    <property type="match status" value="1"/>
</dbReference>
<dbReference type="InterPro" id="IPR023382">
    <property type="entry name" value="MnmA-like_central_sf"/>
</dbReference>
<dbReference type="GO" id="GO:0005524">
    <property type="term" value="F:ATP binding"/>
    <property type="evidence" value="ECO:0007669"/>
    <property type="project" value="UniProtKB-KW"/>
</dbReference>
<name>A0A538SPF9_UNCEI</name>
<dbReference type="GO" id="GO:0005737">
    <property type="term" value="C:cytoplasm"/>
    <property type="evidence" value="ECO:0007669"/>
    <property type="project" value="UniProtKB-SubCell"/>
</dbReference>
<keyword evidence="4 9" id="KW-0547">Nucleotide-binding</keyword>
<dbReference type="Pfam" id="PF20258">
    <property type="entry name" value="tRNA_Me_trans_C"/>
    <property type="match status" value="1"/>
</dbReference>
<proteinExistence type="inferred from homology"/>
<keyword evidence="7 9" id="KW-1015">Disulfide bond</keyword>
<evidence type="ECO:0000256" key="3">
    <source>
        <dbReference type="ARBA" id="ARBA00022694"/>
    </source>
</evidence>
<dbReference type="InterPro" id="IPR014729">
    <property type="entry name" value="Rossmann-like_a/b/a_fold"/>
</dbReference>
<dbReference type="InterPro" id="IPR046884">
    <property type="entry name" value="MnmA-like_central"/>
</dbReference>
<dbReference type="EMBL" id="VBOT01000021">
    <property type="protein sequence ID" value="TMQ53258.1"/>
    <property type="molecule type" value="Genomic_DNA"/>
</dbReference>
<comment type="similarity">
    <text evidence="9">Belongs to the MnmA/TRMU family.</text>
</comment>
<dbReference type="Proteomes" id="UP000320184">
    <property type="component" value="Unassembled WGS sequence"/>
</dbReference>
<dbReference type="EC" id="2.8.1.13" evidence="9"/>
<dbReference type="GO" id="GO:0002143">
    <property type="term" value="P:tRNA wobble position uridine thiolation"/>
    <property type="evidence" value="ECO:0007669"/>
    <property type="project" value="TreeGrafter"/>
</dbReference>
<organism evidence="12 13">
    <name type="scientific">Eiseniibacteriota bacterium</name>
    <dbReference type="NCBI Taxonomy" id="2212470"/>
    <lineage>
        <taxon>Bacteria</taxon>
        <taxon>Candidatus Eiseniibacteriota</taxon>
    </lineage>
</organism>
<feature type="disulfide bond" description="Alternate" evidence="9">
    <location>
        <begin position="103"/>
        <end position="200"/>
    </location>
</feature>
<evidence type="ECO:0000259" key="10">
    <source>
        <dbReference type="Pfam" id="PF20258"/>
    </source>
</evidence>
<dbReference type="SUPFAM" id="SSF52402">
    <property type="entry name" value="Adenine nucleotide alpha hydrolases-like"/>
    <property type="match status" value="1"/>
</dbReference>
<evidence type="ECO:0000256" key="2">
    <source>
        <dbReference type="ARBA" id="ARBA00022679"/>
    </source>
</evidence>
<comment type="function">
    <text evidence="9">Catalyzes the 2-thiolation of uridine at the wobble position (U34) of tRNA, leading to the formation of s(2)U34.</text>
</comment>
<gene>
    <name evidence="9 12" type="primary">mnmA</name>
    <name evidence="12" type="ORF">E6K73_01565</name>
</gene>
<dbReference type="GO" id="GO:0000049">
    <property type="term" value="F:tRNA binding"/>
    <property type="evidence" value="ECO:0007669"/>
    <property type="project" value="UniProtKB-KW"/>
</dbReference>
<dbReference type="InterPro" id="IPR046885">
    <property type="entry name" value="MnmA-like_C"/>
</dbReference>
<feature type="binding site" evidence="9">
    <location>
        <position position="35"/>
    </location>
    <ligand>
        <name>ATP</name>
        <dbReference type="ChEBI" id="CHEBI:30616"/>
    </ligand>
</feature>
<dbReference type="CDD" id="cd01998">
    <property type="entry name" value="MnmA_TRMU-like"/>
    <property type="match status" value="1"/>
</dbReference>
<keyword evidence="1 9" id="KW-0820">tRNA-binding</keyword>
<feature type="region of interest" description="Interaction with tRNA" evidence="9">
    <location>
        <begin position="308"/>
        <end position="309"/>
    </location>
</feature>
<comment type="subcellular location">
    <subcellularLocation>
        <location evidence="9">Cytoplasm</location>
    </subcellularLocation>
</comment>
<evidence type="ECO:0000313" key="13">
    <source>
        <dbReference type="Proteomes" id="UP000320184"/>
    </source>
</evidence>
<comment type="catalytic activity">
    <reaction evidence="8 9">
        <text>S-sulfanyl-L-cysteinyl-[protein] + uridine(34) in tRNA + AH2 + ATP = 2-thiouridine(34) in tRNA + L-cysteinyl-[protein] + A + AMP + diphosphate + H(+)</text>
        <dbReference type="Rhea" id="RHEA:47032"/>
        <dbReference type="Rhea" id="RHEA-COMP:10131"/>
        <dbReference type="Rhea" id="RHEA-COMP:11726"/>
        <dbReference type="Rhea" id="RHEA-COMP:11727"/>
        <dbReference type="Rhea" id="RHEA-COMP:11728"/>
        <dbReference type="ChEBI" id="CHEBI:13193"/>
        <dbReference type="ChEBI" id="CHEBI:15378"/>
        <dbReference type="ChEBI" id="CHEBI:17499"/>
        <dbReference type="ChEBI" id="CHEBI:29950"/>
        <dbReference type="ChEBI" id="CHEBI:30616"/>
        <dbReference type="ChEBI" id="CHEBI:33019"/>
        <dbReference type="ChEBI" id="CHEBI:61963"/>
        <dbReference type="ChEBI" id="CHEBI:65315"/>
        <dbReference type="ChEBI" id="CHEBI:87170"/>
        <dbReference type="ChEBI" id="CHEBI:456215"/>
        <dbReference type="EC" id="2.8.1.13"/>
    </reaction>
</comment>
<dbReference type="HAMAP" id="MF_00144">
    <property type="entry name" value="tRNA_thiouridyl_MnmA"/>
    <property type="match status" value="1"/>
</dbReference>
<feature type="binding site" evidence="9">
    <location>
        <begin position="9"/>
        <end position="16"/>
    </location>
    <ligand>
        <name>ATP</name>
        <dbReference type="ChEBI" id="CHEBI:30616"/>
    </ligand>
</feature>
<feature type="active site" description="Nucleophile" evidence="9">
    <location>
        <position position="103"/>
    </location>
</feature>
<feature type="active site" description="Cysteine persulfide intermediate" evidence="9">
    <location>
        <position position="200"/>
    </location>
</feature>
<dbReference type="PANTHER" id="PTHR11933">
    <property type="entry name" value="TRNA 5-METHYLAMINOMETHYL-2-THIOURIDYLATE -METHYLTRANSFERASE"/>
    <property type="match status" value="1"/>
</dbReference>
<evidence type="ECO:0000313" key="12">
    <source>
        <dbReference type="EMBL" id="TMQ53258.1"/>
    </source>
</evidence>
<feature type="domain" description="tRNA-specific 2-thiouridylase MnmA-like C-terminal" evidence="10">
    <location>
        <begin position="284"/>
        <end position="357"/>
    </location>
</feature>
<keyword evidence="3 9" id="KW-0819">tRNA processing</keyword>
<dbReference type="Gene3D" id="3.40.50.620">
    <property type="entry name" value="HUPs"/>
    <property type="match status" value="1"/>
</dbReference>
<keyword evidence="6 9" id="KW-0694">RNA-binding</keyword>